<feature type="compositionally biased region" description="Basic and acidic residues" evidence="1">
    <location>
        <begin position="161"/>
        <end position="177"/>
    </location>
</feature>
<dbReference type="AlphaFoldDB" id="A0AAD4D673"/>
<dbReference type="InterPro" id="IPR032675">
    <property type="entry name" value="LRR_dom_sf"/>
</dbReference>
<dbReference type="EMBL" id="JAAAIL010001394">
    <property type="protein sequence ID" value="KAG0269795.1"/>
    <property type="molecule type" value="Genomic_DNA"/>
</dbReference>
<feature type="region of interest" description="Disordered" evidence="1">
    <location>
        <begin position="268"/>
        <end position="288"/>
    </location>
</feature>
<accession>A0AAD4D673</accession>
<protein>
    <recommendedName>
        <fullName evidence="4">F-box domain-containing protein</fullName>
    </recommendedName>
</protein>
<evidence type="ECO:0000256" key="1">
    <source>
        <dbReference type="SAM" id="MobiDB-lite"/>
    </source>
</evidence>
<dbReference type="Proteomes" id="UP001194580">
    <property type="component" value="Unassembled WGS sequence"/>
</dbReference>
<organism evidence="2 3">
    <name type="scientific">Linnemannia exigua</name>
    <dbReference type="NCBI Taxonomy" id="604196"/>
    <lineage>
        <taxon>Eukaryota</taxon>
        <taxon>Fungi</taxon>
        <taxon>Fungi incertae sedis</taxon>
        <taxon>Mucoromycota</taxon>
        <taxon>Mortierellomycotina</taxon>
        <taxon>Mortierellomycetes</taxon>
        <taxon>Mortierellales</taxon>
        <taxon>Mortierellaceae</taxon>
        <taxon>Linnemannia</taxon>
    </lineage>
</organism>
<proteinExistence type="predicted"/>
<gene>
    <name evidence="2" type="ORF">BGZ95_001905</name>
</gene>
<evidence type="ECO:0000313" key="2">
    <source>
        <dbReference type="EMBL" id="KAG0269795.1"/>
    </source>
</evidence>
<evidence type="ECO:0008006" key="4">
    <source>
        <dbReference type="Google" id="ProtNLM"/>
    </source>
</evidence>
<feature type="compositionally biased region" description="Low complexity" evidence="1">
    <location>
        <begin position="635"/>
        <end position="646"/>
    </location>
</feature>
<reference evidence="2" key="1">
    <citation type="journal article" date="2020" name="Fungal Divers.">
        <title>Resolving the Mortierellaceae phylogeny through synthesis of multi-gene phylogenetics and phylogenomics.</title>
        <authorList>
            <person name="Vandepol N."/>
            <person name="Liber J."/>
            <person name="Desiro A."/>
            <person name="Na H."/>
            <person name="Kennedy M."/>
            <person name="Barry K."/>
            <person name="Grigoriev I.V."/>
            <person name="Miller A.N."/>
            <person name="O'Donnell K."/>
            <person name="Stajich J.E."/>
            <person name="Bonito G."/>
        </authorList>
    </citation>
    <scope>NUCLEOTIDE SEQUENCE</scope>
    <source>
        <strain evidence="2">NRRL 28262</strain>
    </source>
</reference>
<feature type="compositionally biased region" description="Low complexity" evidence="1">
    <location>
        <begin position="271"/>
        <end position="288"/>
    </location>
</feature>
<feature type="region of interest" description="Disordered" evidence="1">
    <location>
        <begin position="613"/>
        <end position="646"/>
    </location>
</feature>
<keyword evidence="3" id="KW-1185">Reference proteome</keyword>
<comment type="caution">
    <text evidence="2">The sequence shown here is derived from an EMBL/GenBank/DDBJ whole genome shotgun (WGS) entry which is preliminary data.</text>
</comment>
<dbReference type="SUPFAM" id="SSF52047">
    <property type="entry name" value="RNI-like"/>
    <property type="match status" value="1"/>
</dbReference>
<evidence type="ECO:0000313" key="3">
    <source>
        <dbReference type="Proteomes" id="UP001194580"/>
    </source>
</evidence>
<dbReference type="Gene3D" id="3.80.10.10">
    <property type="entry name" value="Ribonuclease Inhibitor"/>
    <property type="match status" value="1"/>
</dbReference>
<name>A0AAD4D673_9FUNG</name>
<feature type="region of interest" description="Disordered" evidence="1">
    <location>
        <begin position="160"/>
        <end position="184"/>
    </location>
</feature>
<sequence length="777" mass="87719">MSLPPMEGNLPLSATTTATTTNAHKKTLTTLLNLPPEILSQIASHVFVATSSPDYPSPYSCQNLLPYLVIHSVLTPYFLQHIWRNISIYDFKKFKASAIDTGALQRNGRFIRSFKGIRIDRLSHLGVGTCPALEEIRIYGDQGEQVEDSIPALAAFFGQHQEQHQEQEQEQEQEQKRSHGNKSSLRKLHLSDGVLRGLSDDNEEDVMRHFQDVLRLIPASVEELSLDWMGFYEPSNGWMPRMQHDALADAAISTFQTQDLARRREGLVADQVTSSTPTSTTAQQAQTNDTASTALWLPGIKSLILSETTAHLSSLAPLFKTCPNLESLSFFGCIVDKASELTLLLRTHCPKLSSLNMSRYCGNRFGFPDPTDLPVLLYASVSGWKSLAFSYTDRFSINPAFQRGLLHHAGNIETIFFEGMIWKNRDIHAFLCEAPRLRRFLAIDSPVLTPQDVLVGDWACTELEIFRMAIDMIPRPDLPPLPPPPPPLPMVPSLHQPQPMLQGQPQPLFGSAQQLAAAQPFSMAQQFFIGQQLAAGQLVGLPPLPLPLPMLQVQEQGQLQPPFVLAPPFGMAQPLVMGTPFGFPLQPQPQPQFLPQPLPQFLPQHLPQLLPQPLPVTQPPFQFQPQPLPQPQPQPLLDQDPLPAPTPENVVEVVTPEESHRLQRQVYRQLGRLTKLQELVLGEFELDELTDALDREEYQDDYKRFVPSRRRCLEMTLESGMDLLGELNLLRRVGLNRLEVPGFLAKEEDRRWVKEKWPLLETGYRNDFWKVLKRWTW</sequence>